<dbReference type="SUPFAM" id="SSF53098">
    <property type="entry name" value="Ribonuclease H-like"/>
    <property type="match status" value="1"/>
</dbReference>
<evidence type="ECO:0000313" key="1">
    <source>
        <dbReference type="Proteomes" id="UP000515121"/>
    </source>
</evidence>
<dbReference type="Gene3D" id="3.30.420.10">
    <property type="entry name" value="Ribonuclease H-like superfamily/Ribonuclease H"/>
    <property type="match status" value="1"/>
</dbReference>
<keyword evidence="1" id="KW-1185">Reference proteome</keyword>
<dbReference type="InterPro" id="IPR012337">
    <property type="entry name" value="RNaseH-like_sf"/>
</dbReference>
<dbReference type="RefSeq" id="XP_022748780.1">
    <property type="nucleotide sequence ID" value="XM_022893045.1"/>
</dbReference>
<dbReference type="OrthoDB" id="1002123at2759"/>
<dbReference type="GeneID" id="111298243"/>
<protein>
    <submittedName>
        <fullName evidence="2">Uncharacterized protein LOC111298243</fullName>
    </submittedName>
</protein>
<dbReference type="PANTHER" id="PTHR47723:SF19">
    <property type="entry name" value="POLYNUCLEOTIDYL TRANSFERASE, RIBONUCLEASE H-LIKE SUPERFAMILY PROTEIN"/>
    <property type="match status" value="1"/>
</dbReference>
<dbReference type="InterPro" id="IPR053151">
    <property type="entry name" value="RNase_H-like"/>
</dbReference>
<gene>
    <name evidence="2" type="primary">LOC111298243</name>
</gene>
<proteinExistence type="predicted"/>
<dbReference type="Proteomes" id="UP000515121">
    <property type="component" value="Unplaced"/>
</dbReference>
<dbReference type="InterPro" id="IPR044730">
    <property type="entry name" value="RNase_H-like_dom_plant"/>
</dbReference>
<dbReference type="InterPro" id="IPR036397">
    <property type="entry name" value="RNaseH_sf"/>
</dbReference>
<dbReference type="AlphaFoldDB" id="A0A6P5Z8D2"/>
<name>A0A6P5Z8D2_DURZI</name>
<organism evidence="1 2">
    <name type="scientific">Durio zibethinus</name>
    <name type="common">Durian</name>
    <dbReference type="NCBI Taxonomy" id="66656"/>
    <lineage>
        <taxon>Eukaryota</taxon>
        <taxon>Viridiplantae</taxon>
        <taxon>Streptophyta</taxon>
        <taxon>Embryophyta</taxon>
        <taxon>Tracheophyta</taxon>
        <taxon>Spermatophyta</taxon>
        <taxon>Magnoliopsida</taxon>
        <taxon>eudicotyledons</taxon>
        <taxon>Gunneridae</taxon>
        <taxon>Pentapetalae</taxon>
        <taxon>rosids</taxon>
        <taxon>malvids</taxon>
        <taxon>Malvales</taxon>
        <taxon>Malvaceae</taxon>
        <taxon>Helicteroideae</taxon>
        <taxon>Durio</taxon>
    </lineage>
</organism>
<dbReference type="KEGG" id="dzi:111298243"/>
<evidence type="ECO:0000313" key="2">
    <source>
        <dbReference type="RefSeq" id="XP_022748780.1"/>
    </source>
</evidence>
<accession>A0A6P5Z8D2</accession>
<dbReference type="GO" id="GO:0003676">
    <property type="term" value="F:nucleic acid binding"/>
    <property type="evidence" value="ECO:0007669"/>
    <property type="project" value="InterPro"/>
</dbReference>
<reference evidence="2" key="1">
    <citation type="submission" date="2025-08" db="UniProtKB">
        <authorList>
            <consortium name="RefSeq"/>
        </authorList>
    </citation>
    <scope>IDENTIFICATION</scope>
    <source>
        <tissue evidence="2">Fruit stalk</tissue>
    </source>
</reference>
<sequence length="128" mass="13893">MLNGPPLERVWKVNIDGSAFGKPSPTGIGGVICSWKGKVLLMFPKNVGVKDSNLVELLEVVETLTIVANANIDLLLTSLLKVTPTSSQLGSKKMKNITFVHILKEADHFANSLAKMGVHTSCYFVAWL</sequence>
<dbReference type="PANTHER" id="PTHR47723">
    <property type="entry name" value="OS05G0353850 PROTEIN"/>
    <property type="match status" value="1"/>
</dbReference>
<dbReference type="CDD" id="cd06222">
    <property type="entry name" value="RNase_H_like"/>
    <property type="match status" value="1"/>
</dbReference>